<gene>
    <name evidence="2" type="ORF">P5673_011567</name>
</gene>
<keyword evidence="3" id="KW-1185">Reference proteome</keyword>
<feature type="transmembrane region" description="Helical" evidence="1">
    <location>
        <begin position="58"/>
        <end position="77"/>
    </location>
</feature>
<feature type="transmembrane region" description="Helical" evidence="1">
    <location>
        <begin position="20"/>
        <end position="38"/>
    </location>
</feature>
<accession>A0AAD9QP29</accession>
<evidence type="ECO:0000313" key="3">
    <source>
        <dbReference type="Proteomes" id="UP001249851"/>
    </source>
</evidence>
<sequence>MAFVVAYDILITVINHQAKISVECLVIISKLCTLYMIYQLNFTFPPSRAKNFRPISRAAYCITLTIFVLDNLCKFLVLSTEVAFKFYTINSKAPKPLTIVILMLMIVNGSIYHSFLVFFWQKLFRGDDDILGVIKQKFSDTRGINDFMQDRADGGV</sequence>
<dbReference type="EMBL" id="JARQWQ010000021">
    <property type="protein sequence ID" value="KAK2564868.1"/>
    <property type="molecule type" value="Genomic_DNA"/>
</dbReference>
<reference evidence="2" key="2">
    <citation type="journal article" date="2023" name="Science">
        <title>Genomic signatures of disease resistance in endangered staghorn corals.</title>
        <authorList>
            <person name="Vollmer S.V."/>
            <person name="Selwyn J.D."/>
            <person name="Despard B.A."/>
            <person name="Roesel C.L."/>
        </authorList>
    </citation>
    <scope>NUCLEOTIDE SEQUENCE</scope>
    <source>
        <strain evidence="2">K2</strain>
    </source>
</reference>
<organism evidence="2 3">
    <name type="scientific">Acropora cervicornis</name>
    <name type="common">Staghorn coral</name>
    <dbReference type="NCBI Taxonomy" id="6130"/>
    <lineage>
        <taxon>Eukaryota</taxon>
        <taxon>Metazoa</taxon>
        <taxon>Cnidaria</taxon>
        <taxon>Anthozoa</taxon>
        <taxon>Hexacorallia</taxon>
        <taxon>Scleractinia</taxon>
        <taxon>Astrocoeniina</taxon>
        <taxon>Acroporidae</taxon>
        <taxon>Acropora</taxon>
    </lineage>
</organism>
<comment type="caution">
    <text evidence="2">The sequence shown here is derived from an EMBL/GenBank/DDBJ whole genome shotgun (WGS) entry which is preliminary data.</text>
</comment>
<dbReference type="AlphaFoldDB" id="A0AAD9QP29"/>
<dbReference type="Proteomes" id="UP001249851">
    <property type="component" value="Unassembled WGS sequence"/>
</dbReference>
<proteinExistence type="predicted"/>
<protein>
    <submittedName>
        <fullName evidence="2">Uncharacterized protein</fullName>
    </submittedName>
</protein>
<evidence type="ECO:0000256" key="1">
    <source>
        <dbReference type="SAM" id="Phobius"/>
    </source>
</evidence>
<reference evidence="2" key="1">
    <citation type="journal article" date="2023" name="G3 (Bethesda)">
        <title>Whole genome assembly and annotation of the endangered Caribbean coral Acropora cervicornis.</title>
        <authorList>
            <person name="Selwyn J.D."/>
            <person name="Vollmer S.V."/>
        </authorList>
    </citation>
    <scope>NUCLEOTIDE SEQUENCE</scope>
    <source>
        <strain evidence="2">K2</strain>
    </source>
</reference>
<keyword evidence="1" id="KW-0472">Membrane</keyword>
<keyword evidence="1" id="KW-1133">Transmembrane helix</keyword>
<keyword evidence="1" id="KW-0812">Transmembrane</keyword>
<feature type="transmembrane region" description="Helical" evidence="1">
    <location>
        <begin position="97"/>
        <end position="120"/>
    </location>
</feature>
<name>A0AAD9QP29_ACRCE</name>
<evidence type="ECO:0000313" key="2">
    <source>
        <dbReference type="EMBL" id="KAK2564868.1"/>
    </source>
</evidence>